<feature type="transmembrane region" description="Helical" evidence="1">
    <location>
        <begin position="207"/>
        <end position="224"/>
    </location>
</feature>
<feature type="transmembrane region" description="Helical" evidence="1">
    <location>
        <begin position="83"/>
        <end position="101"/>
    </location>
</feature>
<dbReference type="InParanoid" id="Q01QU2"/>
<keyword evidence="1" id="KW-1133">Transmembrane helix</keyword>
<proteinExistence type="predicted"/>
<dbReference type="eggNOG" id="ENOG5031CRD">
    <property type="taxonomic scope" value="Bacteria"/>
</dbReference>
<reference evidence="2" key="1">
    <citation type="submission" date="2006-10" db="EMBL/GenBank/DDBJ databases">
        <title>Complete sequence of Solibacter usitatus Ellin6076.</title>
        <authorList>
            <consortium name="US DOE Joint Genome Institute"/>
            <person name="Copeland A."/>
            <person name="Lucas S."/>
            <person name="Lapidus A."/>
            <person name="Barry K."/>
            <person name="Detter J.C."/>
            <person name="Glavina del Rio T."/>
            <person name="Hammon N."/>
            <person name="Israni S."/>
            <person name="Dalin E."/>
            <person name="Tice H."/>
            <person name="Pitluck S."/>
            <person name="Thompson L.S."/>
            <person name="Brettin T."/>
            <person name="Bruce D."/>
            <person name="Han C."/>
            <person name="Tapia R."/>
            <person name="Gilna P."/>
            <person name="Schmutz J."/>
            <person name="Larimer F."/>
            <person name="Land M."/>
            <person name="Hauser L."/>
            <person name="Kyrpides N."/>
            <person name="Mikhailova N."/>
            <person name="Janssen P.H."/>
            <person name="Kuske C.R."/>
            <person name="Richardson P."/>
        </authorList>
    </citation>
    <scope>NUCLEOTIDE SEQUENCE</scope>
    <source>
        <strain evidence="2">Ellin6076</strain>
    </source>
</reference>
<evidence type="ECO:0000313" key="2">
    <source>
        <dbReference type="EMBL" id="ABJ87978.1"/>
    </source>
</evidence>
<name>Q01QU2_SOLUE</name>
<feature type="transmembrane region" description="Helical" evidence="1">
    <location>
        <begin position="23"/>
        <end position="43"/>
    </location>
</feature>
<evidence type="ECO:0000256" key="1">
    <source>
        <dbReference type="SAM" id="Phobius"/>
    </source>
</evidence>
<accession>Q01QU2</accession>
<dbReference type="STRING" id="234267.Acid_7065"/>
<feature type="transmembrane region" description="Helical" evidence="1">
    <location>
        <begin position="175"/>
        <end position="195"/>
    </location>
</feature>
<dbReference type="OrthoDB" id="235490at2"/>
<feature type="transmembrane region" description="Helical" evidence="1">
    <location>
        <begin position="144"/>
        <end position="163"/>
    </location>
</feature>
<feature type="transmembrane region" description="Helical" evidence="1">
    <location>
        <begin position="286"/>
        <end position="306"/>
    </location>
</feature>
<gene>
    <name evidence="2" type="ordered locus">Acid_7065</name>
</gene>
<keyword evidence="1" id="KW-0472">Membrane</keyword>
<organism evidence="2">
    <name type="scientific">Solibacter usitatus (strain Ellin6076)</name>
    <dbReference type="NCBI Taxonomy" id="234267"/>
    <lineage>
        <taxon>Bacteria</taxon>
        <taxon>Pseudomonadati</taxon>
        <taxon>Acidobacteriota</taxon>
        <taxon>Terriglobia</taxon>
        <taxon>Bryobacterales</taxon>
        <taxon>Solibacteraceae</taxon>
        <taxon>Candidatus Solibacter</taxon>
    </lineage>
</organism>
<protein>
    <submittedName>
        <fullName evidence="2">Uncharacterized protein</fullName>
    </submittedName>
</protein>
<dbReference type="HOGENOM" id="CLU_051342_1_0_0"/>
<dbReference type="KEGG" id="sus:Acid_7065"/>
<sequence>MAAVATAPAGTSPRWIVSRSVDLSLVIGSAAAGYIYLGLYTALHVKITLLWWFWSVGFDGTHIFATASRTYFDKEARARNPKLLYGSLLVFFSLGPLMVLAGQKGLLALLVGVWAYYHVIRQHYGFLVLYKVKNRDLLPLDNTLDRVFLGVMMVFPPFHRFFIHHPEELGIKLAFPQYEPLLWTIVGLTAAVWLARQAGRLRRDVPKYLLFAAIIPLHWLTFAYMSWQAAVPTVTIVHNLQYHALVWFHNRNRYGTASVLSRSLFAYVGTALVFSALYRIPGFQLGQVSDLAFGFFCGFGLTHYYLDSRIWRVRHDPGLRQALQLA</sequence>
<dbReference type="EMBL" id="CP000473">
    <property type="protein sequence ID" value="ABJ87978.1"/>
    <property type="molecule type" value="Genomic_DNA"/>
</dbReference>
<dbReference type="AlphaFoldDB" id="Q01QU2"/>
<keyword evidence="1" id="KW-0812">Transmembrane</keyword>
<feature type="transmembrane region" description="Helical" evidence="1">
    <location>
        <begin position="107"/>
        <end position="132"/>
    </location>
</feature>
<feature type="transmembrane region" description="Helical" evidence="1">
    <location>
        <begin position="49"/>
        <end position="71"/>
    </location>
</feature>